<reference evidence="1" key="1">
    <citation type="submission" date="2021-06" db="EMBL/GenBank/DDBJ databases">
        <authorList>
            <person name="Criscuolo A."/>
        </authorList>
    </citation>
    <scope>NUCLEOTIDE SEQUENCE</scope>
    <source>
        <strain evidence="1">CIP111600</strain>
    </source>
</reference>
<organism evidence="1 2">
    <name type="scientific">Paenibacillus solanacearum</name>
    <dbReference type="NCBI Taxonomy" id="2048548"/>
    <lineage>
        <taxon>Bacteria</taxon>
        <taxon>Bacillati</taxon>
        <taxon>Bacillota</taxon>
        <taxon>Bacilli</taxon>
        <taxon>Bacillales</taxon>
        <taxon>Paenibacillaceae</taxon>
        <taxon>Paenibacillus</taxon>
    </lineage>
</organism>
<dbReference type="Pfam" id="PF03692">
    <property type="entry name" value="CxxCxxCC"/>
    <property type="match status" value="1"/>
</dbReference>
<dbReference type="EMBL" id="CAJVAS010000011">
    <property type="protein sequence ID" value="CAG7628008.1"/>
    <property type="molecule type" value="Genomic_DNA"/>
</dbReference>
<gene>
    <name evidence="1" type="ORF">PAESOLCIP111_02975</name>
</gene>
<keyword evidence="2" id="KW-1185">Reference proteome</keyword>
<evidence type="ECO:0008006" key="3">
    <source>
        <dbReference type="Google" id="ProtNLM"/>
    </source>
</evidence>
<dbReference type="AlphaFoldDB" id="A0A916K201"/>
<protein>
    <recommendedName>
        <fullName evidence="3">YkgJ family cysteine cluster protein</fullName>
    </recommendedName>
</protein>
<dbReference type="RefSeq" id="WP_218092736.1">
    <property type="nucleotide sequence ID" value="NZ_CAJVAS010000011.1"/>
</dbReference>
<sequence>MDCRIGCAACCIVISISSPIPGMPEGKPAGVPCIQLTAEGRCGLFGKPERPAVCGSLAPSADMCGASNEEAFAALSALEQATAPSPCSRPRQ</sequence>
<dbReference type="Proteomes" id="UP000693672">
    <property type="component" value="Unassembled WGS sequence"/>
</dbReference>
<dbReference type="InterPro" id="IPR005358">
    <property type="entry name" value="Puta_zinc/iron-chelating_dom"/>
</dbReference>
<evidence type="ECO:0000313" key="1">
    <source>
        <dbReference type="EMBL" id="CAG7628008.1"/>
    </source>
</evidence>
<accession>A0A916K201</accession>
<proteinExistence type="predicted"/>
<dbReference type="InterPro" id="IPR052572">
    <property type="entry name" value="UPF0153_domain"/>
</dbReference>
<evidence type="ECO:0000313" key="2">
    <source>
        <dbReference type="Proteomes" id="UP000693672"/>
    </source>
</evidence>
<name>A0A916K201_9BACL</name>
<dbReference type="PANTHER" id="PTHR36931:SF1">
    <property type="entry name" value="UPF0153 PROTEIN YEIW"/>
    <property type="match status" value="1"/>
</dbReference>
<dbReference type="PANTHER" id="PTHR36931">
    <property type="entry name" value="UPF0153 PROTEIN YEIW"/>
    <property type="match status" value="1"/>
</dbReference>
<comment type="caution">
    <text evidence="1">The sequence shown here is derived from an EMBL/GenBank/DDBJ whole genome shotgun (WGS) entry which is preliminary data.</text>
</comment>